<feature type="region of interest" description="Disordered" evidence="1">
    <location>
        <begin position="62"/>
        <end position="81"/>
    </location>
</feature>
<evidence type="ECO:0000313" key="2">
    <source>
        <dbReference type="EMBL" id="PKI41279.1"/>
    </source>
</evidence>
<gene>
    <name evidence="2" type="ORF">CRG98_038329</name>
</gene>
<keyword evidence="3" id="KW-1185">Reference proteome</keyword>
<name>A0A2I0IBB3_PUNGR</name>
<dbReference type="Proteomes" id="UP000233551">
    <property type="component" value="Unassembled WGS sequence"/>
</dbReference>
<proteinExistence type="predicted"/>
<evidence type="ECO:0000256" key="1">
    <source>
        <dbReference type="SAM" id="MobiDB-lite"/>
    </source>
</evidence>
<reference evidence="2 3" key="1">
    <citation type="submission" date="2017-11" db="EMBL/GenBank/DDBJ databases">
        <title>De-novo sequencing of pomegranate (Punica granatum L.) genome.</title>
        <authorList>
            <person name="Akparov Z."/>
            <person name="Amiraslanov A."/>
            <person name="Hajiyeva S."/>
            <person name="Abbasov M."/>
            <person name="Kaur K."/>
            <person name="Hamwieh A."/>
            <person name="Solovyev V."/>
            <person name="Salamov A."/>
            <person name="Braich B."/>
            <person name="Kosarev P."/>
            <person name="Mahmoud A."/>
            <person name="Hajiyev E."/>
            <person name="Babayeva S."/>
            <person name="Izzatullayeva V."/>
            <person name="Mammadov A."/>
            <person name="Mammadov A."/>
            <person name="Sharifova S."/>
            <person name="Ojaghi J."/>
            <person name="Eynullazada K."/>
            <person name="Bayramov B."/>
            <person name="Abdulazimova A."/>
            <person name="Shahmuradov I."/>
        </authorList>
    </citation>
    <scope>NUCLEOTIDE SEQUENCE [LARGE SCALE GENOMIC DNA]</scope>
    <source>
        <strain evidence="3">cv. AG2017</strain>
        <tissue evidence="2">Leaf</tissue>
    </source>
</reference>
<dbReference type="AlphaFoldDB" id="A0A2I0IBB3"/>
<organism evidence="2 3">
    <name type="scientific">Punica granatum</name>
    <name type="common">Pomegranate</name>
    <dbReference type="NCBI Taxonomy" id="22663"/>
    <lineage>
        <taxon>Eukaryota</taxon>
        <taxon>Viridiplantae</taxon>
        <taxon>Streptophyta</taxon>
        <taxon>Embryophyta</taxon>
        <taxon>Tracheophyta</taxon>
        <taxon>Spermatophyta</taxon>
        <taxon>Magnoliopsida</taxon>
        <taxon>eudicotyledons</taxon>
        <taxon>Gunneridae</taxon>
        <taxon>Pentapetalae</taxon>
        <taxon>rosids</taxon>
        <taxon>malvids</taxon>
        <taxon>Myrtales</taxon>
        <taxon>Lythraceae</taxon>
        <taxon>Punica</taxon>
    </lineage>
</organism>
<comment type="caution">
    <text evidence="2">The sequence shown here is derived from an EMBL/GenBank/DDBJ whole genome shotgun (WGS) entry which is preliminary data.</text>
</comment>
<protein>
    <submittedName>
        <fullName evidence="2">Uncharacterized protein</fullName>
    </submittedName>
</protein>
<accession>A0A2I0IBB3</accession>
<sequence length="222" mass="25920">MNRGKCEVSCWILRYNNNPSTGFKVVKRSMEVAVDGVQEVVCTVEWLSGRDLRVTGRVRIVRDPSRKNRTTRHSRRGRRTQGNPKIYKARFHSALERVARDSKWLNGCHQWIQKVENRWGMYFFEVWVRSKSREKITQRWSTRQCARGRWRTKRLEPLEPMEVAHMSVVMVLLNVLAVHPKKPMEGDGPMVHPNTPVVHPKGLMVVVHISTEEVENMPEPMG</sequence>
<evidence type="ECO:0000313" key="3">
    <source>
        <dbReference type="Proteomes" id="UP000233551"/>
    </source>
</evidence>
<dbReference type="EMBL" id="PGOL01003422">
    <property type="protein sequence ID" value="PKI41279.1"/>
    <property type="molecule type" value="Genomic_DNA"/>
</dbReference>
<feature type="compositionally biased region" description="Basic residues" evidence="1">
    <location>
        <begin position="67"/>
        <end position="79"/>
    </location>
</feature>